<sequence length="48" mass="5435">MLREHAAKENRGVLGSNIFLHPIGPRPCNSPISHMTFDFIIFCDPIIE</sequence>
<proteinExistence type="predicted"/>
<reference evidence="1" key="1">
    <citation type="submission" date="2018-02" db="EMBL/GenBank/DDBJ databases">
        <title>Rhizophora mucronata_Transcriptome.</title>
        <authorList>
            <person name="Meera S.P."/>
            <person name="Sreeshan A."/>
            <person name="Augustine A."/>
        </authorList>
    </citation>
    <scope>NUCLEOTIDE SEQUENCE</scope>
    <source>
        <tissue evidence="1">Leaf</tissue>
    </source>
</reference>
<protein>
    <submittedName>
        <fullName evidence="1">Uncharacterized protein</fullName>
    </submittedName>
</protein>
<dbReference type="AlphaFoldDB" id="A0A2P2NTS7"/>
<dbReference type="EMBL" id="GGEC01065423">
    <property type="protein sequence ID" value="MBX45907.1"/>
    <property type="molecule type" value="Transcribed_RNA"/>
</dbReference>
<accession>A0A2P2NTS7</accession>
<evidence type="ECO:0000313" key="1">
    <source>
        <dbReference type="EMBL" id="MBX45907.1"/>
    </source>
</evidence>
<organism evidence="1">
    <name type="scientific">Rhizophora mucronata</name>
    <name type="common">Asiatic mangrove</name>
    <dbReference type="NCBI Taxonomy" id="61149"/>
    <lineage>
        <taxon>Eukaryota</taxon>
        <taxon>Viridiplantae</taxon>
        <taxon>Streptophyta</taxon>
        <taxon>Embryophyta</taxon>
        <taxon>Tracheophyta</taxon>
        <taxon>Spermatophyta</taxon>
        <taxon>Magnoliopsida</taxon>
        <taxon>eudicotyledons</taxon>
        <taxon>Gunneridae</taxon>
        <taxon>Pentapetalae</taxon>
        <taxon>rosids</taxon>
        <taxon>fabids</taxon>
        <taxon>Malpighiales</taxon>
        <taxon>Rhizophoraceae</taxon>
        <taxon>Rhizophora</taxon>
    </lineage>
</organism>
<name>A0A2P2NTS7_RHIMU</name>